<keyword evidence="2" id="KW-1185">Reference proteome</keyword>
<dbReference type="Pfam" id="PF14476">
    <property type="entry name" value="Chloroplast_duf"/>
    <property type="match status" value="1"/>
</dbReference>
<evidence type="ECO:0000313" key="1">
    <source>
        <dbReference type="EMBL" id="GMN73606.1"/>
    </source>
</evidence>
<proteinExistence type="predicted"/>
<sequence>MYRNCAGFFKHLEETIEEERESGSEVFKMKVALQLGRSLSELDELAVKSASSRATGTAIDEFASKLF</sequence>
<name>A0AA88EL77_FICCA</name>
<evidence type="ECO:0000313" key="2">
    <source>
        <dbReference type="Proteomes" id="UP001187192"/>
    </source>
</evidence>
<organism evidence="1 2">
    <name type="scientific">Ficus carica</name>
    <name type="common">Common fig</name>
    <dbReference type="NCBI Taxonomy" id="3494"/>
    <lineage>
        <taxon>Eukaryota</taxon>
        <taxon>Viridiplantae</taxon>
        <taxon>Streptophyta</taxon>
        <taxon>Embryophyta</taxon>
        <taxon>Tracheophyta</taxon>
        <taxon>Spermatophyta</taxon>
        <taxon>Magnoliopsida</taxon>
        <taxon>eudicotyledons</taxon>
        <taxon>Gunneridae</taxon>
        <taxon>Pentapetalae</taxon>
        <taxon>rosids</taxon>
        <taxon>fabids</taxon>
        <taxon>Rosales</taxon>
        <taxon>Moraceae</taxon>
        <taxon>Ficeae</taxon>
        <taxon>Ficus</taxon>
    </lineage>
</organism>
<dbReference type="AlphaFoldDB" id="A0AA88EL77"/>
<accession>A0AA88EL77</accession>
<comment type="caution">
    <text evidence="1">The sequence shown here is derived from an EMBL/GenBank/DDBJ whole genome shotgun (WGS) entry which is preliminary data.</text>
</comment>
<gene>
    <name evidence="1" type="ORF">TIFTF001_056118</name>
</gene>
<reference evidence="1" key="1">
    <citation type="submission" date="2023-07" db="EMBL/GenBank/DDBJ databases">
        <title>draft genome sequence of fig (Ficus carica).</title>
        <authorList>
            <person name="Takahashi T."/>
            <person name="Nishimura K."/>
        </authorList>
    </citation>
    <scope>NUCLEOTIDE SEQUENCE</scope>
</reference>
<dbReference type="PANTHER" id="PTHR33358:SF12">
    <property type="entry name" value="F-BOX PROTEIN WITH A DOMAIN PROTEIN"/>
    <property type="match status" value="1"/>
</dbReference>
<dbReference type="EMBL" id="BTGU01019712">
    <property type="protein sequence ID" value="GMN73606.1"/>
    <property type="molecule type" value="Genomic_DNA"/>
</dbReference>
<dbReference type="InterPro" id="IPR027949">
    <property type="entry name" value="Chloroplast_duf"/>
</dbReference>
<dbReference type="Proteomes" id="UP001187192">
    <property type="component" value="Unassembled WGS sequence"/>
</dbReference>
<protein>
    <submittedName>
        <fullName evidence="1">Uncharacterized protein</fullName>
    </submittedName>
</protein>
<dbReference type="PANTHER" id="PTHR33358">
    <property type="entry name" value="F-BOX PROTEIN WITH A DOMAIN PROTEIN"/>
    <property type="match status" value="1"/>
</dbReference>